<dbReference type="Proteomes" id="UP000281549">
    <property type="component" value="Unassembled WGS sequence"/>
</dbReference>
<name>A0A4P9YC29_ROZAC</name>
<accession>A0A4P9YC29</accession>
<dbReference type="AlphaFoldDB" id="A0A4P9YC29"/>
<reference evidence="2" key="1">
    <citation type="journal article" date="2018" name="Nat. Microbiol.">
        <title>Leveraging single-cell genomics to expand the fungal tree of life.</title>
        <authorList>
            <person name="Ahrendt S.R."/>
            <person name="Quandt C.A."/>
            <person name="Ciobanu D."/>
            <person name="Clum A."/>
            <person name="Salamov A."/>
            <person name="Andreopoulos B."/>
            <person name="Cheng J.F."/>
            <person name="Woyke T."/>
            <person name="Pelin A."/>
            <person name="Henrissat B."/>
            <person name="Reynolds N.K."/>
            <person name="Benny G.L."/>
            <person name="Smith M.E."/>
            <person name="James T.Y."/>
            <person name="Grigoriev I.V."/>
        </authorList>
    </citation>
    <scope>NUCLEOTIDE SEQUENCE [LARGE SCALE GENOMIC DNA]</scope>
    <source>
        <strain evidence="2">CSF55</strain>
    </source>
</reference>
<evidence type="ECO:0000313" key="2">
    <source>
        <dbReference type="Proteomes" id="UP000281549"/>
    </source>
</evidence>
<dbReference type="EMBL" id="ML006340">
    <property type="protein sequence ID" value="RKP16655.1"/>
    <property type="molecule type" value="Genomic_DNA"/>
</dbReference>
<organism evidence="1 2">
    <name type="scientific">Rozella allomycis (strain CSF55)</name>
    <dbReference type="NCBI Taxonomy" id="988480"/>
    <lineage>
        <taxon>Eukaryota</taxon>
        <taxon>Fungi</taxon>
        <taxon>Fungi incertae sedis</taxon>
        <taxon>Cryptomycota</taxon>
        <taxon>Cryptomycota incertae sedis</taxon>
        <taxon>Rozella</taxon>
    </lineage>
</organism>
<protein>
    <submittedName>
        <fullName evidence="1">Uncharacterized protein</fullName>
    </submittedName>
</protein>
<gene>
    <name evidence="1" type="ORF">ROZALSC1DRAFT_31453</name>
</gene>
<sequence length="471" mass="54000">MNQICQRGKETVTSPKNNESLDFQNFLGNIKQAHSYPEDFINGLDLLYLSLNDIEKLDLLKALDKTKVINTSVSIFVAISKYFLRVRRMKMLRVLFSISQEETNDSFFTEELLLSIFSILEFELPTFLESKSTSFIHSIGLLFNLSISKMNHYKFIGHKFSDLLDKIILRIVRDQTNTSKEYSSDVYVVLSKLIFSSSLTLKELTLTSGTHSIIHSIANLLCCNTEYPLCSLSIAHALTRFFMIDVNTSSFPSVNPLLMEYLETNLYLFPTDENWQLVFGRILFCVVEYFDHEFDESIDIVKTVKVMVKILKQIDDEKLDERVDSVSNIFRFFAIVSAVDQTHVLRDTLCFSYGVCHLANLSYSEDDFFTLLPVNFYLRPCLDDILGALEKIDFPDAARFLLNLSANDNILYLINSSDTYLKQLVRVLINCEIDSKALPDILKGRTGRGDLNCVKLLEMACDLLNENKIDL</sequence>
<proteinExistence type="predicted"/>
<evidence type="ECO:0000313" key="1">
    <source>
        <dbReference type="EMBL" id="RKP16655.1"/>
    </source>
</evidence>